<sequence length="178" mass="18839">MESEVWSVTWGFGSLYFAYIGGSTGLAGQPWVKTTHIRIRFSTLLDVLRSLGCLHQAYTTTGEKPGNTINNKTATVTGATNDSITDPNTSTATTPLPDNNTTTNAATMNPQTQPGQQFSTSASSKSSPPTSTGGCERGTTAHENKGLGGMLKGFYHNLPAVKQKRDKKAGLGPWGRAT</sequence>
<feature type="compositionally biased region" description="Low complexity" evidence="1">
    <location>
        <begin position="91"/>
        <end position="112"/>
    </location>
</feature>
<comment type="caution">
    <text evidence="2">The sequence shown here is derived from an EMBL/GenBank/DDBJ whole genome shotgun (WGS) entry which is preliminary data.</text>
</comment>
<feature type="region of interest" description="Disordered" evidence="1">
    <location>
        <begin position="61"/>
        <end position="178"/>
    </location>
</feature>
<protein>
    <submittedName>
        <fullName evidence="2">Uncharacterized protein</fullName>
    </submittedName>
</protein>
<proteinExistence type="predicted"/>
<evidence type="ECO:0000256" key="1">
    <source>
        <dbReference type="SAM" id="MobiDB-lite"/>
    </source>
</evidence>
<name>A0AAD5WRT8_9PEZI</name>
<dbReference type="EMBL" id="JAKWBI020000208">
    <property type="protein sequence ID" value="KAJ2899063.1"/>
    <property type="molecule type" value="Genomic_DNA"/>
</dbReference>
<dbReference type="AlphaFoldDB" id="A0AAD5WRT8"/>
<dbReference type="Proteomes" id="UP001201980">
    <property type="component" value="Unassembled WGS sequence"/>
</dbReference>
<evidence type="ECO:0000313" key="3">
    <source>
        <dbReference type="Proteomes" id="UP001201980"/>
    </source>
</evidence>
<gene>
    <name evidence="2" type="ORF">MKZ38_003419</name>
</gene>
<feature type="compositionally biased region" description="Polar residues" evidence="1">
    <location>
        <begin position="61"/>
        <end position="90"/>
    </location>
</feature>
<keyword evidence="3" id="KW-1185">Reference proteome</keyword>
<reference evidence="2" key="1">
    <citation type="submission" date="2022-07" db="EMBL/GenBank/DDBJ databases">
        <title>Draft genome sequence of Zalerion maritima ATCC 34329, a (micro)plastics degrading marine fungus.</title>
        <authorList>
            <person name="Paco A."/>
            <person name="Goncalves M.F.M."/>
            <person name="Rocha-Santos T.A.P."/>
            <person name="Alves A."/>
        </authorList>
    </citation>
    <scope>NUCLEOTIDE SEQUENCE</scope>
    <source>
        <strain evidence="2">ATCC 34329</strain>
    </source>
</reference>
<feature type="compositionally biased region" description="Low complexity" evidence="1">
    <location>
        <begin position="119"/>
        <end position="132"/>
    </location>
</feature>
<organism evidence="2 3">
    <name type="scientific">Zalerion maritima</name>
    <dbReference type="NCBI Taxonomy" id="339359"/>
    <lineage>
        <taxon>Eukaryota</taxon>
        <taxon>Fungi</taxon>
        <taxon>Dikarya</taxon>
        <taxon>Ascomycota</taxon>
        <taxon>Pezizomycotina</taxon>
        <taxon>Sordariomycetes</taxon>
        <taxon>Lulworthiomycetidae</taxon>
        <taxon>Lulworthiales</taxon>
        <taxon>Lulworthiaceae</taxon>
        <taxon>Zalerion</taxon>
    </lineage>
</organism>
<evidence type="ECO:0000313" key="2">
    <source>
        <dbReference type="EMBL" id="KAJ2899063.1"/>
    </source>
</evidence>
<accession>A0AAD5WRT8</accession>